<evidence type="ECO:0000256" key="4">
    <source>
        <dbReference type="ARBA" id="ARBA00022771"/>
    </source>
</evidence>
<feature type="compositionally biased region" description="Basic and acidic residues" evidence="8">
    <location>
        <begin position="426"/>
        <end position="435"/>
    </location>
</feature>
<accession>A0A9P3FA04</accession>
<feature type="domain" description="C2H2-type" evidence="9">
    <location>
        <begin position="441"/>
        <end position="468"/>
    </location>
</feature>
<keyword evidence="5" id="KW-0862">Zinc</keyword>
<evidence type="ECO:0000256" key="3">
    <source>
        <dbReference type="ARBA" id="ARBA00022737"/>
    </source>
</evidence>
<comment type="subcellular location">
    <subcellularLocation>
        <location evidence="1">Nucleus</location>
    </subcellularLocation>
</comment>
<evidence type="ECO:0000256" key="1">
    <source>
        <dbReference type="ARBA" id="ARBA00004123"/>
    </source>
</evidence>
<dbReference type="Proteomes" id="UP000825890">
    <property type="component" value="Unassembled WGS sequence"/>
</dbReference>
<dbReference type="GO" id="GO:0008270">
    <property type="term" value="F:zinc ion binding"/>
    <property type="evidence" value="ECO:0007669"/>
    <property type="project" value="UniProtKB-KW"/>
</dbReference>
<comment type="caution">
    <text evidence="10">The sequence shown here is derived from an EMBL/GenBank/DDBJ whole genome shotgun (WGS) entry which is preliminary data.</text>
</comment>
<feature type="region of interest" description="Disordered" evidence="8">
    <location>
        <begin position="632"/>
        <end position="653"/>
    </location>
</feature>
<name>A0A9P3FA04_9PEZI</name>
<evidence type="ECO:0000256" key="8">
    <source>
        <dbReference type="SAM" id="MobiDB-lite"/>
    </source>
</evidence>
<feature type="region of interest" description="Disordered" evidence="8">
    <location>
        <begin position="66"/>
        <end position="93"/>
    </location>
</feature>
<dbReference type="InterPro" id="IPR036236">
    <property type="entry name" value="Znf_C2H2_sf"/>
</dbReference>
<dbReference type="GeneID" id="68288410"/>
<dbReference type="Gene3D" id="3.30.160.60">
    <property type="entry name" value="Classic Zinc Finger"/>
    <property type="match status" value="1"/>
</dbReference>
<dbReference type="GO" id="GO:0005634">
    <property type="term" value="C:nucleus"/>
    <property type="evidence" value="ECO:0007669"/>
    <property type="project" value="UniProtKB-SubCell"/>
</dbReference>
<keyword evidence="2" id="KW-0479">Metal-binding</keyword>
<feature type="region of interest" description="Disordered" evidence="8">
    <location>
        <begin position="408"/>
        <end position="442"/>
    </location>
</feature>
<dbReference type="InterPro" id="IPR050888">
    <property type="entry name" value="ZnF_C2H2-type_TF"/>
</dbReference>
<sequence length="653" mass="73932">MPDQGGFDLSMLHPLADDASHIPVEQLTKSEQVQPWNGQRQDEMLFQQLSASAWHEMSSRPYARTEPLQTGSAGIQMRRNPSQNPSDADSGYVSQPVSFGAEYLDVDTFACKPSGLGDTIHWDQVLDNTSTWPPPPRTIVSDTAAVPRIRRDSRKPSLTPCQHCQRLPKNHSDAKKHAETHLRRWKCEAAGCTRKDGFATLNDLERHRKSVHSLRPSVGSVFGYICQECVQRSEGRDRKFWPRRDNFKAHIRRRHPRCDEAHLLDISKTQRPDDATTADIEEQSVVSFAEMPQDLTPTGPVDAGWRSAQPSDDAHHQNHFQDEFPSLFPATGIPEDPLAAMGSQIDMQHNEHAYWPIPIGNIMEEVHEQPTLSSFSTSQYYMIPAEQASEDPHVDNLAVTNSLQWSQTQIASQPSLNSPRPLPASSRERSPRQIKTESGNHPCPNCFKPYKRECDLKKHLKRHTRPYGCTFPRCNKDFGSRNDWKRHESTQHQSSRQRQLRGPGRNVNSGQPGPSSREMEGETGASFWCGFCVAIVQCDEEVAQVQARLGSDSDDLLTRRRTDKTMARLVTEMRIQHVGDHYDKHNRGIKDWVSLDVFVKGKREAVDSEGGGVELSKEDVVFKQERDVAEMSWVSSGRSMPDSGLDHKFEQRD</sequence>
<evidence type="ECO:0000256" key="2">
    <source>
        <dbReference type="ARBA" id="ARBA00022723"/>
    </source>
</evidence>
<evidence type="ECO:0000313" key="11">
    <source>
        <dbReference type="Proteomes" id="UP000825890"/>
    </source>
</evidence>
<evidence type="ECO:0000259" key="9">
    <source>
        <dbReference type="PROSITE" id="PS50157"/>
    </source>
</evidence>
<reference evidence="10 11" key="1">
    <citation type="submission" date="2021-01" db="EMBL/GenBank/DDBJ databases">
        <title>Cercospora kikuchii MAFF 305040 whole genome shotgun sequence.</title>
        <authorList>
            <person name="Kashiwa T."/>
            <person name="Suzuki T."/>
        </authorList>
    </citation>
    <scope>NUCLEOTIDE SEQUENCE [LARGE SCALE GENOMIC DNA]</scope>
    <source>
        <strain evidence="10 11">MAFF 305040</strain>
    </source>
</reference>
<protein>
    <recommendedName>
        <fullName evidence="9">C2H2-type domain-containing protein</fullName>
    </recommendedName>
</protein>
<keyword evidence="4 7" id="KW-0863">Zinc-finger</keyword>
<keyword evidence="6" id="KW-0539">Nucleus</keyword>
<feature type="compositionally biased region" description="Polar residues" evidence="8">
    <location>
        <begin position="67"/>
        <end position="93"/>
    </location>
</feature>
<dbReference type="SMART" id="SM00355">
    <property type="entry name" value="ZnF_C2H2"/>
    <property type="match status" value="5"/>
</dbReference>
<organism evidence="10 11">
    <name type="scientific">Cercospora kikuchii</name>
    <dbReference type="NCBI Taxonomy" id="84275"/>
    <lineage>
        <taxon>Eukaryota</taxon>
        <taxon>Fungi</taxon>
        <taxon>Dikarya</taxon>
        <taxon>Ascomycota</taxon>
        <taxon>Pezizomycotina</taxon>
        <taxon>Dothideomycetes</taxon>
        <taxon>Dothideomycetidae</taxon>
        <taxon>Mycosphaerellales</taxon>
        <taxon>Mycosphaerellaceae</taxon>
        <taxon>Cercospora</taxon>
    </lineage>
</organism>
<dbReference type="PROSITE" id="PS50157">
    <property type="entry name" value="ZINC_FINGER_C2H2_2"/>
    <property type="match status" value="2"/>
</dbReference>
<feature type="region of interest" description="Disordered" evidence="8">
    <location>
        <begin position="482"/>
        <end position="521"/>
    </location>
</feature>
<dbReference type="OrthoDB" id="6077919at2759"/>
<evidence type="ECO:0000256" key="5">
    <source>
        <dbReference type="ARBA" id="ARBA00022833"/>
    </source>
</evidence>
<feature type="compositionally biased region" description="Basic and acidic residues" evidence="8">
    <location>
        <begin position="644"/>
        <end position="653"/>
    </location>
</feature>
<evidence type="ECO:0000256" key="6">
    <source>
        <dbReference type="ARBA" id="ARBA00023242"/>
    </source>
</evidence>
<keyword evidence="3" id="KW-0677">Repeat</keyword>
<dbReference type="SUPFAM" id="SSF57667">
    <property type="entry name" value="beta-beta-alpha zinc fingers"/>
    <property type="match status" value="1"/>
</dbReference>
<dbReference type="AlphaFoldDB" id="A0A9P3FA04"/>
<feature type="domain" description="C2H2-type" evidence="9">
    <location>
        <begin position="467"/>
        <end position="497"/>
    </location>
</feature>
<keyword evidence="11" id="KW-1185">Reference proteome</keyword>
<evidence type="ECO:0000313" key="10">
    <source>
        <dbReference type="EMBL" id="GIZ39453.1"/>
    </source>
</evidence>
<gene>
    <name evidence="10" type="ORF">CKM354_000283500</name>
</gene>
<evidence type="ECO:0000256" key="7">
    <source>
        <dbReference type="PROSITE-ProRule" id="PRU00042"/>
    </source>
</evidence>
<dbReference type="RefSeq" id="XP_044653940.1">
    <property type="nucleotide sequence ID" value="XM_044798005.1"/>
</dbReference>
<dbReference type="PROSITE" id="PS00028">
    <property type="entry name" value="ZINC_FINGER_C2H2_1"/>
    <property type="match status" value="2"/>
</dbReference>
<feature type="compositionally biased region" description="Polar residues" evidence="8">
    <location>
        <begin position="408"/>
        <end position="418"/>
    </location>
</feature>
<proteinExistence type="predicted"/>
<dbReference type="PANTHER" id="PTHR24406">
    <property type="entry name" value="TRANSCRIPTIONAL REPRESSOR CTCFL-RELATED"/>
    <property type="match status" value="1"/>
</dbReference>
<dbReference type="EMBL" id="BOLY01000002">
    <property type="protein sequence ID" value="GIZ39453.1"/>
    <property type="molecule type" value="Genomic_DNA"/>
</dbReference>
<dbReference type="InterPro" id="IPR013087">
    <property type="entry name" value="Znf_C2H2_type"/>
</dbReference>